<evidence type="ECO:0000259" key="1">
    <source>
        <dbReference type="SMART" id="SM00226"/>
    </source>
</evidence>
<comment type="caution">
    <text evidence="2">The sequence shown here is derived from an EMBL/GenBank/DDBJ whole genome shotgun (WGS) entry which is preliminary data.</text>
</comment>
<accession>A0A4V1R1X4</accession>
<dbReference type="InterPro" id="IPR036196">
    <property type="entry name" value="Ptyr_pPase_sf"/>
</dbReference>
<organism evidence="2 3">
    <name type="scientific">Agromyces atrinae</name>
    <dbReference type="NCBI Taxonomy" id="592376"/>
    <lineage>
        <taxon>Bacteria</taxon>
        <taxon>Bacillati</taxon>
        <taxon>Actinomycetota</taxon>
        <taxon>Actinomycetes</taxon>
        <taxon>Micrococcales</taxon>
        <taxon>Microbacteriaceae</taxon>
        <taxon>Agromyces</taxon>
    </lineage>
</organism>
<dbReference type="SUPFAM" id="SSF52788">
    <property type="entry name" value="Phosphotyrosine protein phosphatases I"/>
    <property type="match status" value="1"/>
</dbReference>
<proteinExistence type="predicted"/>
<dbReference type="SMART" id="SM00226">
    <property type="entry name" value="LMWPc"/>
    <property type="match status" value="1"/>
</dbReference>
<feature type="domain" description="Phosphotyrosine protein phosphatase I" evidence="1">
    <location>
        <begin position="9"/>
        <end position="159"/>
    </location>
</feature>
<dbReference type="InterPro" id="IPR023485">
    <property type="entry name" value="Ptyr_pPase"/>
</dbReference>
<gene>
    <name evidence="2" type="ORF">ESP50_16700</name>
</gene>
<dbReference type="AlphaFoldDB" id="A0A4V1R1X4"/>
<dbReference type="Pfam" id="PF01451">
    <property type="entry name" value="LMWPc"/>
    <property type="match status" value="1"/>
</dbReference>
<name>A0A4V1R1X4_9MICO</name>
<dbReference type="EMBL" id="SDPM01000012">
    <property type="protein sequence ID" value="RXZ85166.1"/>
    <property type="molecule type" value="Genomic_DNA"/>
</dbReference>
<dbReference type="Proteomes" id="UP000292686">
    <property type="component" value="Unassembled WGS sequence"/>
</dbReference>
<keyword evidence="3" id="KW-1185">Reference proteome</keyword>
<dbReference type="OrthoDB" id="9784339at2"/>
<protein>
    <recommendedName>
        <fullName evidence="1">Phosphotyrosine protein phosphatase I domain-containing protein</fullName>
    </recommendedName>
</protein>
<evidence type="ECO:0000313" key="2">
    <source>
        <dbReference type="EMBL" id="RXZ85166.1"/>
    </source>
</evidence>
<dbReference type="Gene3D" id="3.40.50.2300">
    <property type="match status" value="1"/>
</dbReference>
<evidence type="ECO:0000313" key="3">
    <source>
        <dbReference type="Proteomes" id="UP000292686"/>
    </source>
</evidence>
<reference evidence="2 3" key="1">
    <citation type="submission" date="2019-01" db="EMBL/GenBank/DDBJ databases">
        <title>Agromyces.</title>
        <authorList>
            <person name="Li J."/>
        </authorList>
    </citation>
    <scope>NUCLEOTIDE SEQUENCE [LARGE SCALE GENOMIC DNA]</scope>
    <source>
        <strain evidence="2 3">DSM 23870</strain>
    </source>
</reference>
<sequence>MDRVVEELGTLLVVCHANICRSPLIEHLLRRELAGAGVAGGIRVESAGTHAIVGAELCVVCARAIEDDDALAASDGGDAHRARQLDVEMLDRADLVIVASGAERAAAARISPASRDRTFTLLEAAALAEVMADRDGDHALAPGATGAALRSLAEGLAAQRGLATPVAAPQPPRGRWARLFSRETEPPATFDLDDVHMLGVDGHQPMIETARGAVARFADFALTR</sequence>